<feature type="region of interest" description="Disordered" evidence="1">
    <location>
        <begin position="245"/>
        <end position="285"/>
    </location>
</feature>
<comment type="caution">
    <text evidence="2">The sequence shown here is derived from an EMBL/GenBank/DDBJ whole genome shotgun (WGS) entry which is preliminary data.</text>
</comment>
<accession>A0A0N0DW79</accession>
<evidence type="ECO:0000313" key="3">
    <source>
        <dbReference type="Proteomes" id="UP000037923"/>
    </source>
</evidence>
<organism evidence="2 3">
    <name type="scientific">Leptomonas pyrrhocoris</name>
    <name type="common">Firebug parasite</name>
    <dbReference type="NCBI Taxonomy" id="157538"/>
    <lineage>
        <taxon>Eukaryota</taxon>
        <taxon>Discoba</taxon>
        <taxon>Euglenozoa</taxon>
        <taxon>Kinetoplastea</taxon>
        <taxon>Metakinetoplastina</taxon>
        <taxon>Trypanosomatida</taxon>
        <taxon>Trypanosomatidae</taxon>
        <taxon>Leishmaniinae</taxon>
        <taxon>Leptomonas</taxon>
    </lineage>
</organism>
<dbReference type="PANTHER" id="PTHR47176:SF1">
    <property type="entry name" value="OS04G0577500 PROTEIN"/>
    <property type="match status" value="1"/>
</dbReference>
<dbReference type="GO" id="GO:0016788">
    <property type="term" value="F:hydrolase activity, acting on ester bonds"/>
    <property type="evidence" value="ECO:0007669"/>
    <property type="project" value="InterPro"/>
</dbReference>
<gene>
    <name evidence="2" type="ORF">ABB37_03806</name>
</gene>
<dbReference type="InterPro" id="IPR001130">
    <property type="entry name" value="TatD-like"/>
</dbReference>
<dbReference type="Proteomes" id="UP000037923">
    <property type="component" value="Unassembled WGS sequence"/>
</dbReference>
<evidence type="ECO:0000313" key="2">
    <source>
        <dbReference type="EMBL" id="KPA81438.1"/>
    </source>
</evidence>
<dbReference type="VEuPathDB" id="TriTrypDB:LpyrH10_06_1760"/>
<keyword evidence="3" id="KW-1185">Reference proteome</keyword>
<dbReference type="PANTHER" id="PTHR47176">
    <property type="entry name" value="OSJNBA0020J04.13 PROTEIN"/>
    <property type="match status" value="1"/>
</dbReference>
<dbReference type="GeneID" id="26904097"/>
<dbReference type="Gene3D" id="3.20.20.140">
    <property type="entry name" value="Metal-dependent hydrolases"/>
    <property type="match status" value="1"/>
</dbReference>
<dbReference type="OrthoDB" id="413993at2759"/>
<sequence length="411" mass="43101">MQRTMATKAACSFLYDSHCHLREAALCETAETAATAAASSCALDDGRSSVMSIVLCGTHPQLDWDLVAKAIIKPNGVHKIPGFGVHPWLVPASPPQTPEAKLTNPVSAPVAPSAQRRGAGGGCCSAAPADASAHLSLSLAEILAELEGRLRTFPRAIVAEIGLDKLRGPPEAVQKEAFVAQLRIAAAHQRPVSVHCVRHYGLLLQLLQDLPAEDTPPAIILHAFTGSLEVAKSLLNLKNKKRTKAKLKDVPAMSASTQSKKGSDCTEASAPQPKKTKRGGGPSAGTVRINERIFFGVGLSTSFTVKNFSTQTLPCLLSAQKVLLETDAHYGGERDCGCDGEATGGNATAGVYVSAREHAAQLEEVMRIVAVTALQSAELAKSAQASGLAPDVLVRQSVTAAYATAFRSVLH</sequence>
<dbReference type="InterPro" id="IPR032466">
    <property type="entry name" value="Metal_Hydrolase"/>
</dbReference>
<evidence type="ECO:0000256" key="1">
    <source>
        <dbReference type="SAM" id="MobiDB-lite"/>
    </source>
</evidence>
<evidence type="ECO:0008006" key="4">
    <source>
        <dbReference type="Google" id="ProtNLM"/>
    </source>
</evidence>
<dbReference type="EMBL" id="LGTL01000006">
    <property type="protein sequence ID" value="KPA81438.1"/>
    <property type="molecule type" value="Genomic_DNA"/>
</dbReference>
<reference evidence="2 3" key="1">
    <citation type="submission" date="2015-07" db="EMBL/GenBank/DDBJ databases">
        <title>High-quality genome of monoxenous trypanosomatid Leptomonas pyrrhocoris.</title>
        <authorList>
            <person name="Flegontov P."/>
            <person name="Butenko A."/>
            <person name="Firsov S."/>
            <person name="Vlcek C."/>
            <person name="Logacheva M.D."/>
            <person name="Field M."/>
            <person name="Filatov D."/>
            <person name="Flegontova O."/>
            <person name="Gerasimov E."/>
            <person name="Jackson A.P."/>
            <person name="Kelly S."/>
            <person name="Opperdoes F."/>
            <person name="O'Reilly A."/>
            <person name="Votypka J."/>
            <person name="Yurchenko V."/>
            <person name="Lukes J."/>
        </authorList>
    </citation>
    <scope>NUCLEOTIDE SEQUENCE [LARGE SCALE GENOMIC DNA]</scope>
    <source>
        <strain evidence="2">H10</strain>
    </source>
</reference>
<proteinExistence type="predicted"/>
<dbReference type="Pfam" id="PF01026">
    <property type="entry name" value="TatD_DNase"/>
    <property type="match status" value="1"/>
</dbReference>
<dbReference type="OMA" id="ETDEHYS"/>
<dbReference type="SUPFAM" id="SSF51556">
    <property type="entry name" value="Metallo-dependent hydrolases"/>
    <property type="match status" value="1"/>
</dbReference>
<dbReference type="RefSeq" id="XP_015659877.1">
    <property type="nucleotide sequence ID" value="XM_015801257.1"/>
</dbReference>
<dbReference type="AlphaFoldDB" id="A0A0N0DW79"/>
<protein>
    <recommendedName>
        <fullName evidence="4">Cut9 interacting protein Scn1</fullName>
    </recommendedName>
</protein>
<name>A0A0N0DW79_LEPPY</name>